<dbReference type="Gene3D" id="2.40.70.10">
    <property type="entry name" value="Acid Proteases"/>
    <property type="match status" value="1"/>
</dbReference>
<accession>A0A7X0J0A8</accession>
<name>A0A7X0J0A8_9SPHI</name>
<dbReference type="Pfam" id="PF13650">
    <property type="entry name" value="Asp_protease_2"/>
    <property type="match status" value="1"/>
</dbReference>
<reference evidence="1 2" key="1">
    <citation type="submission" date="2020-08" db="EMBL/GenBank/DDBJ databases">
        <title>Genomic Encyclopedia of Type Strains, Phase IV (KMG-V): Genome sequencing to study the core and pangenomes of soil and plant-associated prokaryotes.</title>
        <authorList>
            <person name="Whitman W."/>
        </authorList>
    </citation>
    <scope>NUCLEOTIDE SEQUENCE [LARGE SCALE GENOMIC DNA]</scope>
    <source>
        <strain evidence="1 2">M2T3</strain>
    </source>
</reference>
<gene>
    <name evidence="1" type="ORF">HDF25_000848</name>
</gene>
<dbReference type="RefSeq" id="WP_184623085.1">
    <property type="nucleotide sequence ID" value="NZ_JACHCC010000002.1"/>
</dbReference>
<evidence type="ECO:0000313" key="1">
    <source>
        <dbReference type="EMBL" id="MBB6498711.1"/>
    </source>
</evidence>
<dbReference type="EMBL" id="JACHCC010000002">
    <property type="protein sequence ID" value="MBB6498711.1"/>
    <property type="molecule type" value="Genomic_DNA"/>
</dbReference>
<organism evidence="1 2">
    <name type="scientific">Pedobacter cryoconitis</name>
    <dbReference type="NCBI Taxonomy" id="188932"/>
    <lineage>
        <taxon>Bacteria</taxon>
        <taxon>Pseudomonadati</taxon>
        <taxon>Bacteroidota</taxon>
        <taxon>Sphingobacteriia</taxon>
        <taxon>Sphingobacteriales</taxon>
        <taxon>Sphingobacteriaceae</taxon>
        <taxon>Pedobacter</taxon>
    </lineage>
</organism>
<evidence type="ECO:0008006" key="3">
    <source>
        <dbReference type="Google" id="ProtNLM"/>
    </source>
</evidence>
<dbReference type="InterPro" id="IPR034122">
    <property type="entry name" value="Retropepsin-like_bacterial"/>
</dbReference>
<dbReference type="InterPro" id="IPR021109">
    <property type="entry name" value="Peptidase_aspartic_dom_sf"/>
</dbReference>
<dbReference type="CDD" id="cd05483">
    <property type="entry name" value="retropepsin_like_bacteria"/>
    <property type="match status" value="1"/>
</dbReference>
<protein>
    <recommendedName>
        <fullName evidence="3">Aspartyl protease</fullName>
    </recommendedName>
</protein>
<comment type="caution">
    <text evidence="1">The sequence shown here is derived from an EMBL/GenBank/DDBJ whole genome shotgun (WGS) entry which is preliminary data.</text>
</comment>
<sequence length="298" mass="33083">MLKLSTLSSAFFIFLILTLLTTGITKAQTSVPVTITNQGHIMVKAKINGVEGNFVFDTGGGLTMVTKKFASKMEGLHKQDGGYTAFRATGEKLDANLYEASSLVIGTYTEVKPVLTIFDVDFGPIDGLISLMSFKNQVVTLDFENKRLTFETTESFAQRRKKGKTVKLQLEVSRDKALDMFAYFKVNDKLNLQFSIDSGAGNNVYRINAKYMPDLGIDSTDTSKVAVIYKPSEFNPQLKTKIYLANIQSLTLQDAPAVKIENQRVSFVDGLIYDGIVSLNWIGKRITLDLKHSEMIVN</sequence>
<evidence type="ECO:0000313" key="2">
    <source>
        <dbReference type="Proteomes" id="UP000521017"/>
    </source>
</evidence>
<proteinExistence type="predicted"/>
<dbReference type="Proteomes" id="UP000521017">
    <property type="component" value="Unassembled WGS sequence"/>
</dbReference>
<dbReference type="SUPFAM" id="SSF50630">
    <property type="entry name" value="Acid proteases"/>
    <property type="match status" value="1"/>
</dbReference>
<dbReference type="AlphaFoldDB" id="A0A7X0J0A8"/>